<dbReference type="InterPro" id="IPR039426">
    <property type="entry name" value="TonB-dep_rcpt-like"/>
</dbReference>
<comment type="subcellular location">
    <subcellularLocation>
        <location evidence="1 8">Cell outer membrane</location>
        <topology evidence="1 8">Multi-pass membrane protein</topology>
    </subcellularLocation>
</comment>
<name>A0ABP8M718_9BACT</name>
<evidence type="ECO:0000313" key="13">
    <source>
        <dbReference type="EMBL" id="GAA4444446.1"/>
    </source>
</evidence>
<dbReference type="InterPro" id="IPR012910">
    <property type="entry name" value="Plug_dom"/>
</dbReference>
<gene>
    <name evidence="13" type="ORF">GCM10023091_34590</name>
</gene>
<dbReference type="SUPFAM" id="SSF49464">
    <property type="entry name" value="Carboxypeptidase regulatory domain-like"/>
    <property type="match status" value="1"/>
</dbReference>
<keyword evidence="3 8" id="KW-1134">Transmembrane beta strand</keyword>
<keyword evidence="6 8" id="KW-0472">Membrane</keyword>
<evidence type="ECO:0000256" key="1">
    <source>
        <dbReference type="ARBA" id="ARBA00004571"/>
    </source>
</evidence>
<evidence type="ECO:0000313" key="14">
    <source>
        <dbReference type="Proteomes" id="UP001501508"/>
    </source>
</evidence>
<evidence type="ECO:0000256" key="9">
    <source>
        <dbReference type="RuleBase" id="RU003357"/>
    </source>
</evidence>
<protein>
    <submittedName>
        <fullName evidence="13">TonB-dependent receptor</fullName>
    </submittedName>
</protein>
<keyword evidence="7 8" id="KW-0998">Cell outer membrane</keyword>
<dbReference type="InterPro" id="IPR023997">
    <property type="entry name" value="TonB-dep_OMP_SusC/RagA_CS"/>
</dbReference>
<organism evidence="13 14">
    <name type="scientific">Ravibacter arvi</name>
    <dbReference type="NCBI Taxonomy" id="2051041"/>
    <lineage>
        <taxon>Bacteria</taxon>
        <taxon>Pseudomonadati</taxon>
        <taxon>Bacteroidota</taxon>
        <taxon>Cytophagia</taxon>
        <taxon>Cytophagales</taxon>
        <taxon>Spirosomataceae</taxon>
        <taxon>Ravibacter</taxon>
    </lineage>
</organism>
<keyword evidence="13" id="KW-0675">Receptor</keyword>
<accession>A0ABP8M718</accession>
<feature type="domain" description="TonB-dependent receptor-like beta-barrel" evidence="11">
    <location>
        <begin position="435"/>
        <end position="821"/>
    </location>
</feature>
<reference evidence="14" key="1">
    <citation type="journal article" date="2019" name="Int. J. Syst. Evol. Microbiol.">
        <title>The Global Catalogue of Microorganisms (GCM) 10K type strain sequencing project: providing services to taxonomists for standard genome sequencing and annotation.</title>
        <authorList>
            <consortium name="The Broad Institute Genomics Platform"/>
            <consortium name="The Broad Institute Genome Sequencing Center for Infectious Disease"/>
            <person name="Wu L."/>
            <person name="Ma J."/>
        </authorList>
    </citation>
    <scope>NUCLEOTIDE SEQUENCE [LARGE SCALE GENOMIC DNA]</scope>
    <source>
        <strain evidence="14">JCM 31920</strain>
    </source>
</reference>
<dbReference type="EMBL" id="BAABEY010000032">
    <property type="protein sequence ID" value="GAA4444446.1"/>
    <property type="molecule type" value="Genomic_DNA"/>
</dbReference>
<dbReference type="InterPro" id="IPR008969">
    <property type="entry name" value="CarboxyPept-like_regulatory"/>
</dbReference>
<keyword evidence="4 8" id="KW-0812">Transmembrane</keyword>
<keyword evidence="10" id="KW-0732">Signal</keyword>
<proteinExistence type="inferred from homology"/>
<evidence type="ECO:0000256" key="5">
    <source>
        <dbReference type="ARBA" id="ARBA00023077"/>
    </source>
</evidence>
<dbReference type="InterPro" id="IPR036942">
    <property type="entry name" value="Beta-barrel_TonB_sf"/>
</dbReference>
<dbReference type="Proteomes" id="UP001501508">
    <property type="component" value="Unassembled WGS sequence"/>
</dbReference>
<feature type="chain" id="PRO_5045905041" evidence="10">
    <location>
        <begin position="28"/>
        <end position="1070"/>
    </location>
</feature>
<evidence type="ECO:0000256" key="4">
    <source>
        <dbReference type="ARBA" id="ARBA00022692"/>
    </source>
</evidence>
<dbReference type="Gene3D" id="2.40.170.20">
    <property type="entry name" value="TonB-dependent receptor, beta-barrel domain"/>
    <property type="match status" value="1"/>
</dbReference>
<feature type="domain" description="TonB-dependent receptor plug" evidence="12">
    <location>
        <begin position="121"/>
        <end position="226"/>
    </location>
</feature>
<sequence>MKNIYLLKIRVILLYVIVHCCLAPAVAQQKPIKGVVTSASDQTAIPGVTVIIKGTQNGTQTNADGRFEISAAPDQTLTFSFVGFQTQEVKIGQRSELNIVLEEEVTALNEVVAVGYGTIKKINLTGAVDQLDGRQIQNMSVPNVSRALQGQIPGLNITFNSGRPNANPSYNIRGVTSIGAGGSALILIDGAEGDPSTLNPQDIQSVSVLKDVASAAIYGSRGAFGVILITTKNPGTKAQLRYTATFSAQSRTARREVLKDSYLWAKMYMESFTELYGGTRSPTTIGDVGINFSQEYLNELKYRSENPGHGRPDVGIDPATGNYMYYGNTDWWELLNKDNFPSTEHSLSASGGNEKASYYISGRYFSQDGLYKIRSDKFNTYDLRMKGSVKPLPWLDINSNIQYASNAYKDPFGGDGVFENMYIRSGATPMGVPRNPDGSYTLIGSRTVGLLEGYNETRTQQGQILANIAFDASIVKKKLNLQGNFTFRNRNVETNQKIIPVPYSNVPNQIISVGDSRLTNNKSALNYFNYNLYANYNEQFGKHQIKLLAGTNVEISKTRTLNVSRTNLIIPELDAFNLATGDVFSIAGGGSDWANAGFFSRINYSFQEKYLLEVNGRYDGSSKFPVNQRFGFFPSLSVGWRMSDEAFLAGTRKWLDNLKPRVSYGSLGNSQISPYLFIPQITGSQTFKILQGARPVATRNPAVMADNFTWETSTTIDAGLDADMFGNRLSAVFDWYKRTTTNMITAGPPLPAVLGAAVPRGNFADLETKGFELSLTWRDQVEGKTPFNYSVQFTLADDQSRITKFNNPQKTLIIDPDFRTAGYYEGMTIGEIWGLTTIGLFVDQEDINKHANQSYILTNVAGMPAKPGDIKFKDINQDGKVDWGERTVNNPGDLSIIGNMSSRYKFGTRLAGEYGNFSLALFFQGVGKRDWYPTHHQNPFWGPYGYWAAEIPVHFLSNSYTNDNPDPNAYWPRWKGNMAYANRQLQPQTRYLQNTAYIRLKEITLTYSPKALARKIGVSDLRLSFSGLNLWTYSPVFKITRDIDPEQMDGGLGTYYPMLKSYNLGLSVSF</sequence>
<dbReference type="NCBIfam" id="TIGR04056">
    <property type="entry name" value="OMP_RagA_SusC"/>
    <property type="match status" value="1"/>
</dbReference>
<keyword evidence="5 9" id="KW-0798">TonB box</keyword>
<dbReference type="SUPFAM" id="SSF56935">
    <property type="entry name" value="Porins"/>
    <property type="match status" value="1"/>
</dbReference>
<evidence type="ECO:0000256" key="8">
    <source>
        <dbReference type="PROSITE-ProRule" id="PRU01360"/>
    </source>
</evidence>
<dbReference type="Pfam" id="PF07715">
    <property type="entry name" value="Plug"/>
    <property type="match status" value="1"/>
</dbReference>
<dbReference type="Pfam" id="PF00593">
    <property type="entry name" value="TonB_dep_Rec_b-barrel"/>
    <property type="match status" value="1"/>
</dbReference>
<dbReference type="InterPro" id="IPR000531">
    <property type="entry name" value="Beta-barrel_TonB"/>
</dbReference>
<evidence type="ECO:0000256" key="10">
    <source>
        <dbReference type="SAM" id="SignalP"/>
    </source>
</evidence>
<dbReference type="InterPro" id="IPR037066">
    <property type="entry name" value="Plug_dom_sf"/>
</dbReference>
<keyword evidence="14" id="KW-1185">Reference proteome</keyword>
<evidence type="ECO:0000259" key="12">
    <source>
        <dbReference type="Pfam" id="PF07715"/>
    </source>
</evidence>
<dbReference type="NCBIfam" id="TIGR04057">
    <property type="entry name" value="SusC_RagA_signa"/>
    <property type="match status" value="1"/>
</dbReference>
<evidence type="ECO:0000256" key="3">
    <source>
        <dbReference type="ARBA" id="ARBA00022452"/>
    </source>
</evidence>
<keyword evidence="2 8" id="KW-0813">Transport</keyword>
<evidence type="ECO:0000256" key="6">
    <source>
        <dbReference type="ARBA" id="ARBA00023136"/>
    </source>
</evidence>
<dbReference type="Gene3D" id="2.60.40.1120">
    <property type="entry name" value="Carboxypeptidase-like, regulatory domain"/>
    <property type="match status" value="1"/>
</dbReference>
<evidence type="ECO:0000259" key="11">
    <source>
        <dbReference type="Pfam" id="PF00593"/>
    </source>
</evidence>
<dbReference type="Pfam" id="PF13715">
    <property type="entry name" value="CarbopepD_reg_2"/>
    <property type="match status" value="1"/>
</dbReference>
<dbReference type="RefSeq" id="WP_345031517.1">
    <property type="nucleotide sequence ID" value="NZ_BAABEY010000032.1"/>
</dbReference>
<evidence type="ECO:0000256" key="7">
    <source>
        <dbReference type="ARBA" id="ARBA00023237"/>
    </source>
</evidence>
<comment type="similarity">
    <text evidence="8 9">Belongs to the TonB-dependent receptor family.</text>
</comment>
<dbReference type="InterPro" id="IPR023996">
    <property type="entry name" value="TonB-dep_OMP_SusC/RagA"/>
</dbReference>
<feature type="signal peptide" evidence="10">
    <location>
        <begin position="1"/>
        <end position="27"/>
    </location>
</feature>
<comment type="caution">
    <text evidence="13">The sequence shown here is derived from an EMBL/GenBank/DDBJ whole genome shotgun (WGS) entry which is preliminary data.</text>
</comment>
<evidence type="ECO:0000256" key="2">
    <source>
        <dbReference type="ARBA" id="ARBA00022448"/>
    </source>
</evidence>
<dbReference type="PROSITE" id="PS52016">
    <property type="entry name" value="TONB_DEPENDENT_REC_3"/>
    <property type="match status" value="1"/>
</dbReference>
<dbReference type="Gene3D" id="2.170.130.10">
    <property type="entry name" value="TonB-dependent receptor, plug domain"/>
    <property type="match status" value="1"/>
</dbReference>